<dbReference type="RefSeq" id="YP_010064651.1">
    <property type="nucleotide sequence ID" value="NC_054892.1"/>
</dbReference>
<dbReference type="Proteomes" id="UP000315658">
    <property type="component" value="Segment"/>
</dbReference>
<sequence>MARRFQVTCTCPSYDFPHRFGGGKCNGYHIVAEQCGGWLCSTCNLFNGRCEVMLGQEAPKECPYVIEFFEYNEIKLPK</sequence>
<organism evidence="1 2">
    <name type="scientific">Escherichia phage vB_EcoS_PHB17</name>
    <dbReference type="NCBI Taxonomy" id="2591407"/>
    <lineage>
        <taxon>Viruses</taxon>
        <taxon>Duplodnaviria</taxon>
        <taxon>Heunggongvirae</taxon>
        <taxon>Uroviricota</taxon>
        <taxon>Caudoviricetes</taxon>
        <taxon>Drexlerviridae</taxon>
        <taxon>Tempevirinae</taxon>
        <taxon>Baihuvirus</taxon>
        <taxon>Baihuvirus PHB17</taxon>
        <taxon>Changchunvirus PHB17</taxon>
    </lineage>
</organism>
<accession>A0A514DKU9</accession>
<dbReference type="GeneID" id="65053105"/>
<keyword evidence="2" id="KW-1185">Reference proteome</keyword>
<dbReference type="KEGG" id="vg:65053105"/>
<protein>
    <submittedName>
        <fullName evidence="1">Uncharacterized protein</fullName>
    </submittedName>
</protein>
<reference evidence="1 2" key="1">
    <citation type="submission" date="2019-06" db="EMBL/GenBank/DDBJ databases">
        <title>Complete genome sequence of the virus isoalte vB_EcoS_PHB17 infecting Shiga toxin-producing Escherichia.</title>
        <authorList>
            <person name="Chen Y."/>
            <person name="Qian P."/>
            <person name="Song J."/>
            <person name="Li X."/>
        </authorList>
    </citation>
    <scope>NUCLEOTIDE SEQUENCE [LARGE SCALE GENOMIC DNA]</scope>
</reference>
<dbReference type="EMBL" id="MN090155">
    <property type="protein sequence ID" value="QDH94285.1"/>
    <property type="molecule type" value="Genomic_DNA"/>
</dbReference>
<evidence type="ECO:0000313" key="2">
    <source>
        <dbReference type="Proteomes" id="UP000315658"/>
    </source>
</evidence>
<name>A0A514DKU9_9CAUD</name>
<evidence type="ECO:0000313" key="1">
    <source>
        <dbReference type="EMBL" id="QDH94285.1"/>
    </source>
</evidence>
<proteinExistence type="predicted"/>